<evidence type="ECO:0000259" key="2">
    <source>
        <dbReference type="PROSITE" id="PS50943"/>
    </source>
</evidence>
<dbReference type="Gene3D" id="1.10.260.40">
    <property type="entry name" value="lambda repressor-like DNA-binding domains"/>
    <property type="match status" value="1"/>
</dbReference>
<dbReference type="AlphaFoldDB" id="A0A4R2JD09"/>
<dbReference type="Pfam" id="PF01381">
    <property type="entry name" value="HTH_3"/>
    <property type="match status" value="1"/>
</dbReference>
<gene>
    <name evidence="3" type="ORF">EV203_13113</name>
</gene>
<proteinExistence type="predicted"/>
<organism evidence="3 4">
    <name type="scientific">Caldanaerobacter subterraneus</name>
    <dbReference type="NCBI Taxonomy" id="911092"/>
    <lineage>
        <taxon>Bacteria</taxon>
        <taxon>Bacillati</taxon>
        <taxon>Bacillota</taxon>
        <taxon>Clostridia</taxon>
        <taxon>Thermoanaerobacterales</taxon>
        <taxon>Thermoanaerobacteraceae</taxon>
        <taxon>Caldanaerobacter</taxon>
    </lineage>
</organism>
<dbReference type="RefSeq" id="WP_132040724.1">
    <property type="nucleotide sequence ID" value="NZ_SLWU01000031.1"/>
</dbReference>
<evidence type="ECO:0000313" key="3">
    <source>
        <dbReference type="EMBL" id="TCO57491.1"/>
    </source>
</evidence>
<dbReference type="PROSITE" id="PS50943">
    <property type="entry name" value="HTH_CROC1"/>
    <property type="match status" value="1"/>
</dbReference>
<protein>
    <submittedName>
        <fullName evidence="3">DNA-binding XRE family transcriptional regulator</fullName>
    </submittedName>
</protein>
<dbReference type="SMART" id="SM00530">
    <property type="entry name" value="HTH_XRE"/>
    <property type="match status" value="1"/>
</dbReference>
<name>A0A4R2JD09_9THEO</name>
<dbReference type="PANTHER" id="PTHR46558">
    <property type="entry name" value="TRACRIPTIONAL REGULATORY PROTEIN-RELATED-RELATED"/>
    <property type="match status" value="1"/>
</dbReference>
<dbReference type="InterPro" id="IPR001387">
    <property type="entry name" value="Cro/C1-type_HTH"/>
</dbReference>
<accession>A0A4R2JD09</accession>
<comment type="caution">
    <text evidence="3">The sequence shown here is derived from an EMBL/GenBank/DDBJ whole genome shotgun (WGS) entry which is preliminary data.</text>
</comment>
<dbReference type="GO" id="GO:0003677">
    <property type="term" value="F:DNA binding"/>
    <property type="evidence" value="ECO:0007669"/>
    <property type="project" value="UniProtKB-KW"/>
</dbReference>
<dbReference type="Proteomes" id="UP000294886">
    <property type="component" value="Unassembled WGS sequence"/>
</dbReference>
<dbReference type="SUPFAM" id="SSF47413">
    <property type="entry name" value="lambda repressor-like DNA-binding domains"/>
    <property type="match status" value="1"/>
</dbReference>
<reference evidence="3 4" key="1">
    <citation type="submission" date="2019-03" db="EMBL/GenBank/DDBJ databases">
        <title>Genomic Encyclopedia of Type Strains, Phase IV (KMG-IV): sequencing the most valuable type-strain genomes for metagenomic binning, comparative biology and taxonomic classification.</title>
        <authorList>
            <person name="Goeker M."/>
        </authorList>
    </citation>
    <scope>NUCLEOTIDE SEQUENCE [LARGE SCALE GENOMIC DNA]</scope>
    <source>
        <strain evidence="3 4">DSM 13054</strain>
    </source>
</reference>
<dbReference type="PANTHER" id="PTHR46558:SF4">
    <property type="entry name" value="DNA-BIDING PHAGE PROTEIN"/>
    <property type="match status" value="1"/>
</dbReference>
<evidence type="ECO:0000313" key="4">
    <source>
        <dbReference type="Proteomes" id="UP000294886"/>
    </source>
</evidence>
<dbReference type="CDD" id="cd00093">
    <property type="entry name" value="HTH_XRE"/>
    <property type="match status" value="1"/>
</dbReference>
<keyword evidence="1 3" id="KW-0238">DNA-binding</keyword>
<evidence type="ECO:0000256" key="1">
    <source>
        <dbReference type="ARBA" id="ARBA00023125"/>
    </source>
</evidence>
<dbReference type="EMBL" id="SLWU01000031">
    <property type="protein sequence ID" value="TCO57491.1"/>
    <property type="molecule type" value="Genomic_DNA"/>
</dbReference>
<feature type="domain" description="HTH cro/C1-type" evidence="2">
    <location>
        <begin position="4"/>
        <end position="58"/>
    </location>
</feature>
<sequence length="79" mass="9275">MTKLEALRKQKGWTQREVAERLHISGSIISQVEKGFRKAYPKLMRRLAEVFEVEVSDLFEDDGTPKLLEEDYIVLPVRR</sequence>
<dbReference type="InterPro" id="IPR010982">
    <property type="entry name" value="Lambda_DNA-bd_dom_sf"/>
</dbReference>